<dbReference type="Proteomes" id="UP001390339">
    <property type="component" value="Unassembled WGS sequence"/>
</dbReference>
<dbReference type="EMBL" id="JAPCWZ010000010">
    <property type="protein sequence ID" value="KAK8849162.1"/>
    <property type="molecule type" value="Genomic_DNA"/>
</dbReference>
<evidence type="ECO:0000313" key="2">
    <source>
        <dbReference type="EMBL" id="KAK8849162.1"/>
    </source>
</evidence>
<feature type="region of interest" description="Disordered" evidence="1">
    <location>
        <begin position="157"/>
        <end position="225"/>
    </location>
</feature>
<gene>
    <name evidence="2" type="ORF">PGQ11_015642</name>
</gene>
<sequence>MALPLSSVVAVAPAVLMPFRADVYYTPGEHGQKPQATGTITTKKGRAQGFHIKTVMMVDPSDKTRNSTANPERSFNQSLLVGTASDSRTDNNTEHTAKQAAASIGTASVPDIGDRNGCEAVKNGLVSDPDQSRTSGSQHRVDELVLVFQRCGCTNLGGCEDTRQRSQRTSPSTSPNERKPRRSSRGKARGSRPRRRAPSRRTRTRTLGGGDGRRDSHDATAAGQQ</sequence>
<protein>
    <submittedName>
        <fullName evidence="2">Uncharacterized protein</fullName>
    </submittedName>
</protein>
<feature type="region of interest" description="Disordered" evidence="1">
    <location>
        <begin position="61"/>
        <end position="115"/>
    </location>
</feature>
<feature type="compositionally biased region" description="Basic and acidic residues" evidence="1">
    <location>
        <begin position="87"/>
        <end position="97"/>
    </location>
</feature>
<evidence type="ECO:0000256" key="1">
    <source>
        <dbReference type="SAM" id="MobiDB-lite"/>
    </source>
</evidence>
<proteinExistence type="predicted"/>
<keyword evidence="3" id="KW-1185">Reference proteome</keyword>
<name>A0ABR2HLY6_9PEZI</name>
<reference evidence="2 3" key="1">
    <citation type="journal article" date="2024" name="IMA Fungus">
        <title>Apiospora arundinis, a panoply of carbohydrate-active enzymes and secondary metabolites.</title>
        <authorList>
            <person name="Sorensen T."/>
            <person name="Petersen C."/>
            <person name="Muurmann A.T."/>
            <person name="Christiansen J.V."/>
            <person name="Brundto M.L."/>
            <person name="Overgaard C.K."/>
            <person name="Boysen A.T."/>
            <person name="Wollenberg R.D."/>
            <person name="Larsen T.O."/>
            <person name="Sorensen J.L."/>
            <person name="Nielsen K.L."/>
            <person name="Sondergaard T.E."/>
        </authorList>
    </citation>
    <scope>NUCLEOTIDE SEQUENCE [LARGE SCALE GENOMIC DNA]</scope>
    <source>
        <strain evidence="2 3">AAU 773</strain>
    </source>
</reference>
<feature type="compositionally biased region" description="Polar residues" evidence="1">
    <location>
        <begin position="66"/>
        <end position="86"/>
    </location>
</feature>
<feature type="compositionally biased region" description="Basic residues" evidence="1">
    <location>
        <begin position="179"/>
        <end position="204"/>
    </location>
</feature>
<comment type="caution">
    <text evidence="2">The sequence shown here is derived from an EMBL/GenBank/DDBJ whole genome shotgun (WGS) entry which is preliminary data.</text>
</comment>
<accession>A0ABR2HLY6</accession>
<organism evidence="2 3">
    <name type="scientific">Apiospora arundinis</name>
    <dbReference type="NCBI Taxonomy" id="335852"/>
    <lineage>
        <taxon>Eukaryota</taxon>
        <taxon>Fungi</taxon>
        <taxon>Dikarya</taxon>
        <taxon>Ascomycota</taxon>
        <taxon>Pezizomycotina</taxon>
        <taxon>Sordariomycetes</taxon>
        <taxon>Xylariomycetidae</taxon>
        <taxon>Amphisphaeriales</taxon>
        <taxon>Apiosporaceae</taxon>
        <taxon>Apiospora</taxon>
    </lineage>
</organism>
<evidence type="ECO:0000313" key="3">
    <source>
        <dbReference type="Proteomes" id="UP001390339"/>
    </source>
</evidence>